<gene>
    <name evidence="2" type="ORF">CJN711_LOCUS17527</name>
</gene>
<reference evidence="2" key="1">
    <citation type="submission" date="2021-02" db="EMBL/GenBank/DDBJ databases">
        <authorList>
            <person name="Nowell W R."/>
        </authorList>
    </citation>
    <scope>NUCLEOTIDE SEQUENCE</scope>
</reference>
<organism evidence="2 3">
    <name type="scientific">Rotaria magnacalcarata</name>
    <dbReference type="NCBI Taxonomy" id="392030"/>
    <lineage>
        <taxon>Eukaryota</taxon>
        <taxon>Metazoa</taxon>
        <taxon>Spiralia</taxon>
        <taxon>Gnathifera</taxon>
        <taxon>Rotifera</taxon>
        <taxon>Eurotatoria</taxon>
        <taxon>Bdelloidea</taxon>
        <taxon>Philodinida</taxon>
        <taxon>Philodinidae</taxon>
        <taxon>Rotaria</taxon>
    </lineage>
</organism>
<dbReference type="Proteomes" id="UP000663855">
    <property type="component" value="Unassembled WGS sequence"/>
</dbReference>
<feature type="chain" id="PRO_5032757129" evidence="1">
    <location>
        <begin position="28"/>
        <end position="131"/>
    </location>
</feature>
<name>A0A815EQ20_9BILA</name>
<comment type="caution">
    <text evidence="2">The sequence shown here is derived from an EMBL/GenBank/DDBJ whole genome shotgun (WGS) entry which is preliminary data.</text>
</comment>
<evidence type="ECO:0000256" key="1">
    <source>
        <dbReference type="SAM" id="SignalP"/>
    </source>
</evidence>
<dbReference type="EMBL" id="CAJNOV010008157">
    <property type="protein sequence ID" value="CAF1312953.1"/>
    <property type="molecule type" value="Genomic_DNA"/>
</dbReference>
<sequence>MNVRYWTAKILLHLCQLSLIPFKQVQITLNDVILDPSSDEDLWLIEEQDRVFPQCMYYYAGRLKDVIFSLLIQQTIGNASKLVRRNEFNDLDLDFIQSEKASRLASCLYEANNEKDIESEGSPTLADLSDE</sequence>
<proteinExistence type="predicted"/>
<keyword evidence="1" id="KW-0732">Signal</keyword>
<evidence type="ECO:0000313" key="3">
    <source>
        <dbReference type="Proteomes" id="UP000663855"/>
    </source>
</evidence>
<dbReference type="AlphaFoldDB" id="A0A815EQ20"/>
<protein>
    <submittedName>
        <fullName evidence="2">Uncharacterized protein</fullName>
    </submittedName>
</protein>
<accession>A0A815EQ20</accession>
<evidence type="ECO:0000313" key="2">
    <source>
        <dbReference type="EMBL" id="CAF1312953.1"/>
    </source>
</evidence>
<feature type="signal peptide" evidence="1">
    <location>
        <begin position="1"/>
        <end position="27"/>
    </location>
</feature>